<comment type="subcellular location">
    <subcellularLocation>
        <location evidence="6">Nucleus</location>
    </subcellularLocation>
</comment>
<dbReference type="InterPro" id="IPR017907">
    <property type="entry name" value="Znf_RING_CS"/>
</dbReference>
<reference evidence="10 11" key="1">
    <citation type="submission" date="2024-02" db="EMBL/GenBank/DDBJ databases">
        <title>De novo assembly and annotation of 12 fungi associated with fruit tree decline syndrome in Ontario, Canada.</title>
        <authorList>
            <person name="Sulman M."/>
            <person name="Ellouze W."/>
            <person name="Ilyukhin E."/>
        </authorList>
    </citation>
    <scope>NUCLEOTIDE SEQUENCE [LARGE SCALE GENOMIC DNA]</scope>
    <source>
        <strain evidence="10 11">M97-236</strain>
    </source>
</reference>
<dbReference type="InterPro" id="IPR013083">
    <property type="entry name" value="Znf_RING/FYVE/PHD"/>
</dbReference>
<feature type="compositionally biased region" description="Basic and acidic residues" evidence="7">
    <location>
        <begin position="292"/>
        <end position="304"/>
    </location>
</feature>
<proteinExistence type="inferred from homology"/>
<evidence type="ECO:0000256" key="6">
    <source>
        <dbReference type="RuleBase" id="RU367110"/>
    </source>
</evidence>
<evidence type="ECO:0000256" key="7">
    <source>
        <dbReference type="SAM" id="MobiDB-lite"/>
    </source>
</evidence>
<gene>
    <name evidence="10" type="primary">CWC24</name>
    <name evidence="10" type="ORF">SLS59_004491</name>
</gene>
<keyword evidence="11" id="KW-1185">Reference proteome</keyword>
<dbReference type="PANTHER" id="PTHR12930:SF0">
    <property type="entry name" value="RING FINGER PROTEIN 113B"/>
    <property type="match status" value="1"/>
</dbReference>
<dbReference type="InterPro" id="IPR036855">
    <property type="entry name" value="Znf_CCCH_sf"/>
</dbReference>
<feature type="domain" description="RING-type" evidence="8">
    <location>
        <begin position="232"/>
        <end position="270"/>
    </location>
</feature>
<evidence type="ECO:0000259" key="8">
    <source>
        <dbReference type="PROSITE" id="PS50089"/>
    </source>
</evidence>
<accession>A0ABR3RG17</accession>
<dbReference type="PROSITE" id="PS50103">
    <property type="entry name" value="ZF_C3H1"/>
    <property type="match status" value="1"/>
</dbReference>
<feature type="domain" description="C3H1-type" evidence="9">
    <location>
        <begin position="151"/>
        <end position="179"/>
    </location>
</feature>
<dbReference type="PROSITE" id="PS00518">
    <property type="entry name" value="ZF_RING_1"/>
    <property type="match status" value="1"/>
</dbReference>
<evidence type="ECO:0000256" key="2">
    <source>
        <dbReference type="ARBA" id="ARBA00022723"/>
    </source>
</evidence>
<evidence type="ECO:0000256" key="1">
    <source>
        <dbReference type="ARBA" id="ARBA00009161"/>
    </source>
</evidence>
<dbReference type="Proteomes" id="UP001521222">
    <property type="component" value="Unassembled WGS sequence"/>
</dbReference>
<feature type="compositionally biased region" description="Basic residues" evidence="7">
    <location>
        <begin position="12"/>
        <end position="21"/>
    </location>
</feature>
<protein>
    <recommendedName>
        <fullName evidence="6">Pre-mRNA-splicing factor CWC24</fullName>
    </recommendedName>
</protein>
<keyword evidence="2 5" id="KW-0479">Metal-binding</keyword>
<feature type="region of interest" description="Disordered" evidence="7">
    <location>
        <begin position="120"/>
        <end position="142"/>
    </location>
</feature>
<sequence>MTDAAEAPVITFKKRGAKAAPRKVAPPPPPSDSDDFSSGSEAEGEDGRVVKRRKINGNALKASTADQKPSTAGLEGTTQYQANRSATIEASSDATKQSNWFEGDEELSSKNLLGSTRTKPTTFIEKNPDAPTRQVGPQKSSSNVRTITVTDYTPDVCKDYKQTGFCGFGDNCKFLHAREDYAAGWKLDREWEMSTKGKKPGGTIVASANRDEKEKDEDGVDLAMLEKIPFACIICKKPYKTPIVTKCGHYFCEACALKRYRKDPTCAACNAKTYGVFNGAKNLQRLLEKKQKWEDKKKAEAEAAEKEDEES</sequence>
<evidence type="ECO:0000256" key="5">
    <source>
        <dbReference type="PROSITE-ProRule" id="PRU00723"/>
    </source>
</evidence>
<evidence type="ECO:0000313" key="10">
    <source>
        <dbReference type="EMBL" id="KAL1603394.1"/>
    </source>
</evidence>
<dbReference type="SMART" id="SM00184">
    <property type="entry name" value="RING"/>
    <property type="match status" value="1"/>
</dbReference>
<dbReference type="Pfam" id="PF13920">
    <property type="entry name" value="zf-C3HC4_3"/>
    <property type="match status" value="1"/>
</dbReference>
<evidence type="ECO:0000313" key="11">
    <source>
        <dbReference type="Proteomes" id="UP001521222"/>
    </source>
</evidence>
<evidence type="ECO:0000256" key="4">
    <source>
        <dbReference type="ARBA" id="ARBA00022833"/>
    </source>
</evidence>
<keyword evidence="4 5" id="KW-0862">Zinc</keyword>
<keyword evidence="6" id="KW-0508">mRNA splicing</keyword>
<dbReference type="SUPFAM" id="SSF90229">
    <property type="entry name" value="CCCH zinc finger"/>
    <property type="match status" value="1"/>
</dbReference>
<evidence type="ECO:0000259" key="9">
    <source>
        <dbReference type="PROSITE" id="PS50103"/>
    </source>
</evidence>
<organism evidence="10 11">
    <name type="scientific">Nothophoma quercina</name>
    <dbReference type="NCBI Taxonomy" id="749835"/>
    <lineage>
        <taxon>Eukaryota</taxon>
        <taxon>Fungi</taxon>
        <taxon>Dikarya</taxon>
        <taxon>Ascomycota</taxon>
        <taxon>Pezizomycotina</taxon>
        <taxon>Dothideomycetes</taxon>
        <taxon>Pleosporomycetidae</taxon>
        <taxon>Pleosporales</taxon>
        <taxon>Pleosporineae</taxon>
        <taxon>Didymellaceae</taxon>
        <taxon>Nothophoma</taxon>
    </lineage>
</organism>
<dbReference type="PANTHER" id="PTHR12930">
    <property type="entry name" value="ZINC FINGER PROTEIN 183"/>
    <property type="match status" value="1"/>
</dbReference>
<dbReference type="PROSITE" id="PS50089">
    <property type="entry name" value="ZF_RING_2"/>
    <property type="match status" value="1"/>
</dbReference>
<comment type="similarity">
    <text evidence="1 6">Belongs to the CWC24 family.</text>
</comment>
<dbReference type="SUPFAM" id="SSF57850">
    <property type="entry name" value="RING/U-box"/>
    <property type="match status" value="1"/>
</dbReference>
<name>A0ABR3RG17_9PLEO</name>
<comment type="caution">
    <text evidence="10">The sequence shown here is derived from an EMBL/GenBank/DDBJ whole genome shotgun (WGS) entry which is preliminary data.</text>
</comment>
<comment type="function">
    <text evidence="6">Involved in pre-mRNA splicing.</text>
</comment>
<keyword evidence="6" id="KW-0539">Nucleus</keyword>
<feature type="compositionally biased region" description="Polar residues" evidence="7">
    <location>
        <begin position="64"/>
        <end position="100"/>
    </location>
</feature>
<dbReference type="CDD" id="cd16539">
    <property type="entry name" value="RING-HC_RNF113A_B"/>
    <property type="match status" value="1"/>
</dbReference>
<keyword evidence="3 5" id="KW-0863">Zinc-finger</keyword>
<comment type="subunit">
    <text evidence="6">Associated with the spliceosome.</text>
</comment>
<feature type="region of interest" description="Disordered" evidence="7">
    <location>
        <begin position="292"/>
        <end position="311"/>
    </location>
</feature>
<dbReference type="Gene3D" id="4.10.1000.10">
    <property type="entry name" value="Zinc finger, CCCH-type"/>
    <property type="match status" value="1"/>
</dbReference>
<dbReference type="InterPro" id="IPR000571">
    <property type="entry name" value="Znf_CCCH"/>
</dbReference>
<feature type="region of interest" description="Disordered" evidence="7">
    <location>
        <begin position="1"/>
        <end position="106"/>
    </location>
</feature>
<keyword evidence="6" id="KW-0238">DNA-binding</keyword>
<keyword evidence="6" id="KW-0507">mRNA processing</keyword>
<dbReference type="Pfam" id="PF00642">
    <property type="entry name" value="zf-CCCH"/>
    <property type="match status" value="1"/>
</dbReference>
<dbReference type="Gene3D" id="3.30.40.10">
    <property type="entry name" value="Zinc/RING finger domain, C3HC4 (zinc finger)"/>
    <property type="match status" value="1"/>
</dbReference>
<dbReference type="EMBL" id="JAKIXB020000012">
    <property type="protein sequence ID" value="KAL1603394.1"/>
    <property type="molecule type" value="Genomic_DNA"/>
</dbReference>
<dbReference type="InterPro" id="IPR001841">
    <property type="entry name" value="Znf_RING"/>
</dbReference>
<feature type="zinc finger region" description="C3H1-type" evidence="5">
    <location>
        <begin position="151"/>
        <end position="179"/>
    </location>
</feature>
<evidence type="ECO:0000256" key="3">
    <source>
        <dbReference type="ARBA" id="ARBA00022771"/>
    </source>
</evidence>
<dbReference type="SMART" id="SM00356">
    <property type="entry name" value="ZnF_C3H1"/>
    <property type="match status" value="1"/>
</dbReference>
<keyword evidence="6" id="KW-0747">Spliceosome</keyword>
<dbReference type="InterPro" id="IPR039971">
    <property type="entry name" value="CWC24-like"/>
</dbReference>